<comment type="similarity">
    <text evidence="1">Belongs to the type-I restriction system S methylase family.</text>
</comment>
<dbReference type="PANTHER" id="PTHR30408:SF13">
    <property type="entry name" value="TYPE I RESTRICTION ENZYME HINDI SPECIFICITY SUBUNIT"/>
    <property type="match status" value="1"/>
</dbReference>
<keyword evidence="2" id="KW-0680">Restriction system</keyword>
<proteinExistence type="inferred from homology"/>
<keyword evidence="6" id="KW-1185">Reference proteome</keyword>
<comment type="caution">
    <text evidence="5">The sequence shown here is derived from an EMBL/GenBank/DDBJ whole genome shotgun (WGS) entry which is preliminary data.</text>
</comment>
<evidence type="ECO:0000256" key="3">
    <source>
        <dbReference type="ARBA" id="ARBA00023125"/>
    </source>
</evidence>
<protein>
    <submittedName>
        <fullName evidence="5">EcoKI restriction-modification system protein HsdS</fullName>
    </submittedName>
</protein>
<dbReference type="Gene3D" id="1.10.287.1120">
    <property type="entry name" value="Bipartite methylase S protein"/>
    <property type="match status" value="1"/>
</dbReference>
<name>A0A5B1CG89_9BACT</name>
<dbReference type="EMBL" id="VRLW01000001">
    <property type="protein sequence ID" value="KAA1258590.1"/>
    <property type="molecule type" value="Genomic_DNA"/>
</dbReference>
<dbReference type="Pfam" id="PF01420">
    <property type="entry name" value="Methylase_S"/>
    <property type="match status" value="2"/>
</dbReference>
<feature type="domain" description="Type I restriction modification DNA specificity" evidence="4">
    <location>
        <begin position="206"/>
        <end position="358"/>
    </location>
</feature>
<dbReference type="GO" id="GO:0003677">
    <property type="term" value="F:DNA binding"/>
    <property type="evidence" value="ECO:0007669"/>
    <property type="project" value="UniProtKB-KW"/>
</dbReference>
<dbReference type="Proteomes" id="UP000322699">
    <property type="component" value="Unassembled WGS sequence"/>
</dbReference>
<dbReference type="Gene3D" id="3.90.220.20">
    <property type="entry name" value="DNA methylase specificity domains"/>
    <property type="match status" value="2"/>
</dbReference>
<sequence>MKFSEFTLAELGHVSRGRSRHRPRHADFLYGGNHPFFQTGDVRNANLYLTEFSQTYSDAGLAQSKKWPAGTLCITIAANIAEVAILGVDACFPDSIIGFVAEEQRCDVRYVKYWFDVFQKRFQQVSQGAAQDNLSLEKLLRFRIPVPELSVQNRIADILYAYDKAIEINQTRIALLEEAAEQLFTEWFVRLQFPGNEHGEMVKGTPNGWAKGKVNDLVDVKSGYAFKSKSFSESGLFQVITIKHVKDGRFDPGSESCIDSLPREMPRHCILQTGDILLSLTGNIGRTCLVTSDNCLLNQRVAKLVPKFGLGFAYCFFRNEMTKMRLETISTGVAQQNLSPIKMCQLDFDIPPLELLKRFEEFADPICKLIISLHQQNRSLGEARDLFLPRLMSGEIEV</sequence>
<dbReference type="CDD" id="cd17282">
    <property type="entry name" value="RMtype1_S_Eco16444ORF1681_TRD1-CR1_like"/>
    <property type="match status" value="1"/>
</dbReference>
<evidence type="ECO:0000313" key="6">
    <source>
        <dbReference type="Proteomes" id="UP000322699"/>
    </source>
</evidence>
<organism evidence="5 6">
    <name type="scientific">Rubripirellula obstinata</name>
    <dbReference type="NCBI Taxonomy" id="406547"/>
    <lineage>
        <taxon>Bacteria</taxon>
        <taxon>Pseudomonadati</taxon>
        <taxon>Planctomycetota</taxon>
        <taxon>Planctomycetia</taxon>
        <taxon>Pirellulales</taxon>
        <taxon>Pirellulaceae</taxon>
        <taxon>Rubripirellula</taxon>
    </lineage>
</organism>
<dbReference type="InterPro" id="IPR052021">
    <property type="entry name" value="Type-I_RS_S_subunit"/>
</dbReference>
<accession>A0A5B1CG89</accession>
<evidence type="ECO:0000259" key="4">
    <source>
        <dbReference type="Pfam" id="PF01420"/>
    </source>
</evidence>
<evidence type="ECO:0000313" key="5">
    <source>
        <dbReference type="EMBL" id="KAA1258590.1"/>
    </source>
</evidence>
<evidence type="ECO:0000256" key="2">
    <source>
        <dbReference type="ARBA" id="ARBA00022747"/>
    </source>
</evidence>
<gene>
    <name evidence="5" type="ORF">LF1_11120</name>
</gene>
<feature type="domain" description="Type I restriction modification DNA specificity" evidence="4">
    <location>
        <begin position="3"/>
        <end position="177"/>
    </location>
</feature>
<evidence type="ECO:0000256" key="1">
    <source>
        <dbReference type="ARBA" id="ARBA00010923"/>
    </source>
</evidence>
<dbReference type="GO" id="GO:0009307">
    <property type="term" value="P:DNA restriction-modification system"/>
    <property type="evidence" value="ECO:0007669"/>
    <property type="project" value="UniProtKB-KW"/>
</dbReference>
<dbReference type="InterPro" id="IPR000055">
    <property type="entry name" value="Restrct_endonuc_typeI_TRD"/>
</dbReference>
<dbReference type="CDD" id="cd17278">
    <property type="entry name" value="RMtype1_S_LdeBORF1052P-TRD2-CR2"/>
    <property type="match status" value="1"/>
</dbReference>
<dbReference type="InterPro" id="IPR044946">
    <property type="entry name" value="Restrct_endonuc_typeI_TRD_sf"/>
</dbReference>
<reference evidence="5 6" key="1">
    <citation type="submission" date="2019-08" db="EMBL/GenBank/DDBJ databases">
        <title>Deep-cultivation of Planctomycetes and their phenomic and genomic characterization uncovers novel biology.</title>
        <authorList>
            <person name="Wiegand S."/>
            <person name="Jogler M."/>
            <person name="Boedeker C."/>
            <person name="Pinto D."/>
            <person name="Vollmers J."/>
            <person name="Rivas-Marin E."/>
            <person name="Kohn T."/>
            <person name="Peeters S.H."/>
            <person name="Heuer A."/>
            <person name="Rast P."/>
            <person name="Oberbeckmann S."/>
            <person name="Bunk B."/>
            <person name="Jeske O."/>
            <person name="Meyerdierks A."/>
            <person name="Storesund J.E."/>
            <person name="Kallscheuer N."/>
            <person name="Luecker S."/>
            <person name="Lage O.M."/>
            <person name="Pohl T."/>
            <person name="Merkel B.J."/>
            <person name="Hornburger P."/>
            <person name="Mueller R.-W."/>
            <person name="Bruemmer F."/>
            <person name="Labrenz M."/>
            <person name="Spormann A.M."/>
            <person name="Op Den Camp H."/>
            <person name="Overmann J."/>
            <person name="Amann R."/>
            <person name="Jetten M.S.M."/>
            <person name="Mascher T."/>
            <person name="Medema M.H."/>
            <person name="Devos D.P."/>
            <person name="Kaster A.-K."/>
            <person name="Ovreas L."/>
            <person name="Rohde M."/>
            <person name="Galperin M.Y."/>
            <person name="Jogler C."/>
        </authorList>
    </citation>
    <scope>NUCLEOTIDE SEQUENCE [LARGE SCALE GENOMIC DNA]</scope>
    <source>
        <strain evidence="5 6">LF1</strain>
    </source>
</reference>
<dbReference type="RefSeq" id="WP_068257873.1">
    <property type="nucleotide sequence ID" value="NZ_LWSK01000001.1"/>
</dbReference>
<dbReference type="PANTHER" id="PTHR30408">
    <property type="entry name" value="TYPE-1 RESTRICTION ENZYME ECOKI SPECIFICITY PROTEIN"/>
    <property type="match status" value="1"/>
</dbReference>
<dbReference type="AlphaFoldDB" id="A0A5B1CG89"/>
<dbReference type="OrthoDB" id="9811611at2"/>
<keyword evidence="3" id="KW-0238">DNA-binding</keyword>
<dbReference type="SUPFAM" id="SSF116734">
    <property type="entry name" value="DNA methylase specificity domain"/>
    <property type="match status" value="2"/>
</dbReference>